<dbReference type="EMBL" id="FLQS01000001">
    <property type="protein sequence ID" value="SBS70106.1"/>
    <property type="molecule type" value="Genomic_DNA"/>
</dbReference>
<accession>A0A1Y5NUN5</accession>
<organism evidence="1">
    <name type="scientific">uncultured Mycobacterium sp</name>
    <dbReference type="NCBI Taxonomy" id="171292"/>
    <lineage>
        <taxon>Bacteria</taxon>
        <taxon>Bacillati</taxon>
        <taxon>Actinomycetota</taxon>
        <taxon>Actinomycetes</taxon>
        <taxon>Mycobacteriales</taxon>
        <taxon>Mycobacteriaceae</taxon>
        <taxon>Mycobacterium</taxon>
        <taxon>environmental samples</taxon>
    </lineage>
</organism>
<evidence type="ECO:0000313" key="1">
    <source>
        <dbReference type="EMBL" id="SBS70106.1"/>
    </source>
</evidence>
<gene>
    <name evidence="1" type="ORF">MHPYR_10002</name>
</gene>
<proteinExistence type="predicted"/>
<name>A0A1Y5NUN5_9MYCO</name>
<sequence>MAGLLEGVHQFGVTRGQRIDAGFELMYITSTAGAALSYCVLQLLTKNRRLPAQLLKLGRILARQLGVLCLAHVALLSRTRELVRRIPQRYRPNLDHVRSGNFDTLATLLIFLTSRVEREDSRDCKTASHGHCRRRHRRRRRRRCDIGCI</sequence>
<protein>
    <submittedName>
        <fullName evidence="1">Uncharacterized protein</fullName>
    </submittedName>
</protein>
<reference evidence="1" key="1">
    <citation type="submission" date="2016-03" db="EMBL/GenBank/DDBJ databases">
        <authorList>
            <person name="Ploux O."/>
        </authorList>
    </citation>
    <scope>NUCLEOTIDE SEQUENCE</scope>
    <source>
        <strain evidence="1">UC10</strain>
    </source>
</reference>
<dbReference type="AlphaFoldDB" id="A0A1Y5NUN5"/>